<sequence length="141" mass="15186">MDGATTTARKIMVVADPGRESAGALQWALSHAVLEHDELILLHIENSGSWRNTFTTFIKRPSSGAHHTTSTSIEGGGGDLEFLEQMKKACEALQPKIPVHIERVDMGGKDKASAILSQSKKLSIDVLVIGQRRSISNAILG</sequence>
<gene>
    <name evidence="2" type="ORF">IFM89_025850</name>
</gene>
<dbReference type="PANTHER" id="PTHR47867">
    <property type="entry name" value="ADENINE NUCLEOTIDE ALPHA HYDROLASES-LIKE SUPERFAMILY PROTEIN"/>
    <property type="match status" value="1"/>
</dbReference>
<feature type="domain" description="UspA" evidence="1">
    <location>
        <begin position="9"/>
        <end position="141"/>
    </location>
</feature>
<reference evidence="2 3" key="1">
    <citation type="submission" date="2020-10" db="EMBL/GenBank/DDBJ databases">
        <title>The Coptis chinensis genome and diversification of protoberbering-type alkaloids.</title>
        <authorList>
            <person name="Wang B."/>
            <person name="Shu S."/>
            <person name="Song C."/>
            <person name="Liu Y."/>
        </authorList>
    </citation>
    <scope>NUCLEOTIDE SEQUENCE [LARGE SCALE GENOMIC DNA]</scope>
    <source>
        <strain evidence="2">HL-2020</strain>
        <tissue evidence="2">Leaf</tissue>
    </source>
</reference>
<comment type="caution">
    <text evidence="2">The sequence shown here is derived from an EMBL/GenBank/DDBJ whole genome shotgun (WGS) entry which is preliminary data.</text>
</comment>
<dbReference type="Gene3D" id="3.40.50.620">
    <property type="entry name" value="HUPs"/>
    <property type="match status" value="1"/>
</dbReference>
<dbReference type="OrthoDB" id="786029at2759"/>
<dbReference type="CDD" id="cd00293">
    <property type="entry name" value="USP-like"/>
    <property type="match status" value="1"/>
</dbReference>
<organism evidence="2 3">
    <name type="scientific">Coptis chinensis</name>
    <dbReference type="NCBI Taxonomy" id="261450"/>
    <lineage>
        <taxon>Eukaryota</taxon>
        <taxon>Viridiplantae</taxon>
        <taxon>Streptophyta</taxon>
        <taxon>Embryophyta</taxon>
        <taxon>Tracheophyta</taxon>
        <taxon>Spermatophyta</taxon>
        <taxon>Magnoliopsida</taxon>
        <taxon>Ranunculales</taxon>
        <taxon>Ranunculaceae</taxon>
        <taxon>Coptidoideae</taxon>
        <taxon>Coptis</taxon>
    </lineage>
</organism>
<dbReference type="InterPro" id="IPR014729">
    <property type="entry name" value="Rossmann-like_a/b/a_fold"/>
</dbReference>
<proteinExistence type="predicted"/>
<dbReference type="InterPro" id="IPR006016">
    <property type="entry name" value="UspA"/>
</dbReference>
<keyword evidence="3" id="KW-1185">Reference proteome</keyword>
<dbReference type="PANTHER" id="PTHR47867:SF1">
    <property type="entry name" value="ADENINE NUCLEOTIDE ALPHA HYDROLASES-LIKE SUPERFAMILY PROTEIN"/>
    <property type="match status" value="1"/>
</dbReference>
<protein>
    <recommendedName>
        <fullName evidence="1">UspA domain-containing protein</fullName>
    </recommendedName>
</protein>
<evidence type="ECO:0000259" key="1">
    <source>
        <dbReference type="Pfam" id="PF00582"/>
    </source>
</evidence>
<name>A0A835I5C1_9MAGN</name>
<accession>A0A835I5C1</accession>
<dbReference type="Pfam" id="PF00582">
    <property type="entry name" value="Usp"/>
    <property type="match status" value="1"/>
</dbReference>
<evidence type="ECO:0000313" key="2">
    <source>
        <dbReference type="EMBL" id="KAF9610941.1"/>
    </source>
</evidence>
<dbReference type="Proteomes" id="UP000631114">
    <property type="component" value="Unassembled WGS sequence"/>
</dbReference>
<dbReference type="SUPFAM" id="SSF52402">
    <property type="entry name" value="Adenine nucleotide alpha hydrolases-like"/>
    <property type="match status" value="1"/>
</dbReference>
<dbReference type="EMBL" id="JADFTS010000004">
    <property type="protein sequence ID" value="KAF9610941.1"/>
    <property type="molecule type" value="Genomic_DNA"/>
</dbReference>
<dbReference type="AlphaFoldDB" id="A0A835I5C1"/>
<evidence type="ECO:0000313" key="3">
    <source>
        <dbReference type="Proteomes" id="UP000631114"/>
    </source>
</evidence>